<name>A0A2I0QZC9_9FLAO</name>
<protein>
    <recommendedName>
        <fullName evidence="3">DUF5723 domain-containing protein</fullName>
    </recommendedName>
</protein>
<dbReference type="Gene3D" id="2.40.160.60">
    <property type="entry name" value="Outer membrane protein transport protein (OMPP1/FadL/TodX)"/>
    <property type="match status" value="1"/>
</dbReference>
<organism evidence="1 2">
    <name type="scientific">Brumimicrobium salinarum</name>
    <dbReference type="NCBI Taxonomy" id="2058658"/>
    <lineage>
        <taxon>Bacteria</taxon>
        <taxon>Pseudomonadati</taxon>
        <taxon>Bacteroidota</taxon>
        <taxon>Flavobacteriia</taxon>
        <taxon>Flavobacteriales</taxon>
        <taxon>Crocinitomicaceae</taxon>
        <taxon>Brumimicrobium</taxon>
    </lineage>
</organism>
<sequence length="450" mass="49873">MFRILLVTFFIILSGNALVQISTNSSYSTRGIGDVGFYGNAYLSGLGGAATALADSSQTNLYNPSTYALIAKQLPLFSIGVNHFEKKFSNNGITTKGRFSSITHMSLVVPFAKRFGIAAGLKPLSRSGYEINDAEMVEGDSIFYNYSGDGEIQEFLLGFSGTIIDRRKQSLSIGVNGKYYFGKINRERLAFKKASGVKTGGMESQAIRAKDFGIELGINYDYRFSRQHSLRFGGVYRLAKSIRSEQSQRKIYYGNYVSQDTYDTLYNATGIDGDFYLPAKTSVGLTYTFTPHNDSLSGNSKLRSYMFTLEYTMSDWSGYQETFDGKSETGQYINSDALRFGFEFKPHRIATDRSAYINILDKMNYRVGAYHVNTPHQMNGEQIVNQGVSIGLGLPLIISRAVSTLSISGSYGVMGKGAGSGVVKENYFGFNLGINIAPGYDKWFRKYKLD</sequence>
<dbReference type="RefSeq" id="WP_101335605.1">
    <property type="nucleotide sequence ID" value="NZ_PJNI01000020.1"/>
</dbReference>
<proteinExistence type="predicted"/>
<dbReference type="Proteomes" id="UP000236654">
    <property type="component" value="Unassembled WGS sequence"/>
</dbReference>
<reference evidence="1 2" key="1">
    <citation type="submission" date="2017-12" db="EMBL/GenBank/DDBJ databases">
        <title>The draft genome sequence of Brumimicrobium saltpan LHR20.</title>
        <authorList>
            <person name="Do Z.-J."/>
            <person name="Luo H.-R."/>
        </authorList>
    </citation>
    <scope>NUCLEOTIDE SEQUENCE [LARGE SCALE GENOMIC DNA]</scope>
    <source>
        <strain evidence="1 2">LHR20</strain>
    </source>
</reference>
<dbReference type="OrthoDB" id="1491239at2"/>
<dbReference type="EMBL" id="PJNI01000020">
    <property type="protein sequence ID" value="PKR79694.1"/>
    <property type="molecule type" value="Genomic_DNA"/>
</dbReference>
<dbReference type="SUPFAM" id="SSF56935">
    <property type="entry name" value="Porins"/>
    <property type="match status" value="1"/>
</dbReference>
<accession>A0A2I0QZC9</accession>
<dbReference type="AlphaFoldDB" id="A0A2I0QZC9"/>
<evidence type="ECO:0000313" key="1">
    <source>
        <dbReference type="EMBL" id="PKR79694.1"/>
    </source>
</evidence>
<evidence type="ECO:0008006" key="3">
    <source>
        <dbReference type="Google" id="ProtNLM"/>
    </source>
</evidence>
<comment type="caution">
    <text evidence="1">The sequence shown here is derived from an EMBL/GenBank/DDBJ whole genome shotgun (WGS) entry which is preliminary data.</text>
</comment>
<keyword evidence="2" id="KW-1185">Reference proteome</keyword>
<evidence type="ECO:0000313" key="2">
    <source>
        <dbReference type="Proteomes" id="UP000236654"/>
    </source>
</evidence>
<gene>
    <name evidence="1" type="ORF">CW751_13725</name>
</gene>